<feature type="domain" description="CCHC-type" evidence="9">
    <location>
        <begin position="369"/>
        <end position="384"/>
    </location>
</feature>
<dbReference type="Gene3D" id="4.10.60.10">
    <property type="entry name" value="Zinc finger, CCHC-type"/>
    <property type="match status" value="2"/>
</dbReference>
<evidence type="ECO:0000256" key="2">
    <source>
        <dbReference type="ARBA" id="ARBA00022723"/>
    </source>
</evidence>
<keyword evidence="11" id="KW-1185">Reference proteome</keyword>
<dbReference type="PANTHER" id="PTHR46543">
    <property type="entry name" value="ZINC FINGER CCHC DOMAIN-CONTAINING PROTEIN 7"/>
    <property type="match status" value="1"/>
</dbReference>
<feature type="domain" description="CCHC-type" evidence="9">
    <location>
        <begin position="307"/>
        <end position="322"/>
    </location>
</feature>
<dbReference type="InterPro" id="IPR051644">
    <property type="entry name" value="TRAMP_AT-DNA-binding"/>
</dbReference>
<dbReference type="SMART" id="SM00343">
    <property type="entry name" value="ZnF_C2HC"/>
    <property type="match status" value="5"/>
</dbReference>
<feature type="compositionally biased region" description="Low complexity" evidence="8">
    <location>
        <begin position="103"/>
        <end position="119"/>
    </location>
</feature>
<evidence type="ECO:0000256" key="5">
    <source>
        <dbReference type="ARBA" id="ARBA00022833"/>
    </source>
</evidence>
<dbReference type="GO" id="GO:0003723">
    <property type="term" value="F:RNA binding"/>
    <property type="evidence" value="ECO:0007669"/>
    <property type="project" value="TreeGrafter"/>
</dbReference>
<evidence type="ECO:0000256" key="4">
    <source>
        <dbReference type="ARBA" id="ARBA00022771"/>
    </source>
</evidence>
<dbReference type="PROSITE" id="PS50158">
    <property type="entry name" value="ZF_CCHC"/>
    <property type="match status" value="2"/>
</dbReference>
<dbReference type="Proteomes" id="UP000788993">
    <property type="component" value="Unassembled WGS sequence"/>
</dbReference>
<dbReference type="GO" id="GO:0071036">
    <property type="term" value="P:nuclear polyadenylation-dependent snoRNA catabolic process"/>
    <property type="evidence" value="ECO:0007669"/>
    <property type="project" value="TreeGrafter"/>
</dbReference>
<dbReference type="PANTHER" id="PTHR46543:SF1">
    <property type="entry name" value="ZINC FINGER CCHC DOMAIN-CONTAINING PROTEIN 7"/>
    <property type="match status" value="1"/>
</dbReference>
<comment type="subcellular location">
    <subcellularLocation>
        <location evidence="1">Nucleus</location>
    </subcellularLocation>
</comment>
<dbReference type="GO" id="GO:0071037">
    <property type="term" value="P:nuclear polyadenylation-dependent snRNA catabolic process"/>
    <property type="evidence" value="ECO:0007669"/>
    <property type="project" value="TreeGrafter"/>
</dbReference>
<keyword evidence="5" id="KW-0862">Zinc</keyword>
<dbReference type="InterPro" id="IPR001878">
    <property type="entry name" value="Znf_CCHC"/>
</dbReference>
<evidence type="ECO:0000256" key="7">
    <source>
        <dbReference type="PROSITE-ProRule" id="PRU00047"/>
    </source>
</evidence>
<dbReference type="GO" id="GO:0071031">
    <property type="term" value="P:nuclear mRNA surveillance of mRNA 3'-end processing"/>
    <property type="evidence" value="ECO:0007669"/>
    <property type="project" value="TreeGrafter"/>
</dbReference>
<keyword evidence="6" id="KW-0539">Nucleus</keyword>
<dbReference type="EMBL" id="JAEUBD010001554">
    <property type="protein sequence ID" value="KAH3659090.1"/>
    <property type="molecule type" value="Genomic_DNA"/>
</dbReference>
<evidence type="ECO:0000313" key="10">
    <source>
        <dbReference type="EMBL" id="KAH3659090.1"/>
    </source>
</evidence>
<name>A0A9P8SYR8_9ASCO</name>
<evidence type="ECO:0000256" key="8">
    <source>
        <dbReference type="SAM" id="MobiDB-lite"/>
    </source>
</evidence>
<dbReference type="GO" id="GO:0071035">
    <property type="term" value="P:nuclear polyadenylation-dependent rRNA catabolic process"/>
    <property type="evidence" value="ECO:0007669"/>
    <property type="project" value="TreeGrafter"/>
</dbReference>
<sequence length="504" mass="55933">MRNVGASAQVDQWTASVNRGRGTVWDLALDKSDLVLVVAEHFQELVFGHDKSLKGLFLLDGSGTQSLDIGEIVLRYFVISLVNGHVPSPKIWADECQKTCFPSGESKSKNSSLESASNGLSRSHSSPLTLEITCLSQNDLPISLAMSNGVVSQDVASLTVPSFRVTLIGSLSFAASSASCLALILSKILILCSIKSGFGSSSSGLLAASSPDFFAAFLGFLPSSGTPSVPPVVSLDYGEVNNNNDELVELRGEGRYFGVTDPELSQPVCSNCHRRGHIRANCKVVVCHACGKVDDHYETQCPNSMVCTNCGERGHFRNQCKQKRKFNFCTDCNSKSHSADRCPNIWRSYITIAYDKNHRFKYPADYIYCYNCAERGHYGDECPRPRVSKTPNINGSAFTGENLPRELRRQYHSSQSRKRRPLFEEYRDKGHRDKRQKTYDWSDKNNKNEKNGKNSKFGGKYKDNRTPQPKKSGMLPKNPTGPPAPSRSGYVSKQKRKEKKVKRK</sequence>
<dbReference type="GO" id="GO:0071038">
    <property type="term" value="P:TRAMP-dependent tRNA surveillance pathway"/>
    <property type="evidence" value="ECO:0007669"/>
    <property type="project" value="TreeGrafter"/>
</dbReference>
<dbReference type="Pfam" id="PF00098">
    <property type="entry name" value="zf-CCHC"/>
    <property type="match status" value="2"/>
</dbReference>
<proteinExistence type="predicted"/>
<protein>
    <recommendedName>
        <fullName evidence="9">CCHC-type domain-containing protein</fullName>
    </recommendedName>
</protein>
<evidence type="ECO:0000256" key="3">
    <source>
        <dbReference type="ARBA" id="ARBA00022737"/>
    </source>
</evidence>
<feature type="compositionally biased region" description="Polar residues" evidence="8">
    <location>
        <begin position="389"/>
        <end position="399"/>
    </location>
</feature>
<keyword evidence="4 7" id="KW-0863">Zinc-finger</keyword>
<evidence type="ECO:0000313" key="11">
    <source>
        <dbReference type="Proteomes" id="UP000788993"/>
    </source>
</evidence>
<gene>
    <name evidence="10" type="ORF">OGATHE_006350</name>
</gene>
<dbReference type="InterPro" id="IPR049024">
    <property type="entry name" value="AIR2-like_ZnK4"/>
</dbReference>
<keyword evidence="3" id="KW-0677">Repeat</keyword>
<dbReference type="Pfam" id="PF21759">
    <property type="entry name" value="AIR2-like_ZnK4"/>
    <property type="match status" value="1"/>
</dbReference>
<feature type="compositionally biased region" description="Basic and acidic residues" evidence="8">
    <location>
        <begin position="421"/>
        <end position="452"/>
    </location>
</feature>
<feature type="region of interest" description="Disordered" evidence="8">
    <location>
        <begin position="389"/>
        <end position="504"/>
    </location>
</feature>
<organism evidence="10 11">
    <name type="scientific">Ogataea polymorpha</name>
    <dbReference type="NCBI Taxonomy" id="460523"/>
    <lineage>
        <taxon>Eukaryota</taxon>
        <taxon>Fungi</taxon>
        <taxon>Dikarya</taxon>
        <taxon>Ascomycota</taxon>
        <taxon>Saccharomycotina</taxon>
        <taxon>Pichiomycetes</taxon>
        <taxon>Pichiales</taxon>
        <taxon>Pichiaceae</taxon>
        <taxon>Ogataea</taxon>
    </lineage>
</organism>
<accession>A0A9P8SYR8</accession>
<reference evidence="10" key="2">
    <citation type="submission" date="2021-01" db="EMBL/GenBank/DDBJ databases">
        <authorList>
            <person name="Schikora-Tamarit M.A."/>
        </authorList>
    </citation>
    <scope>NUCLEOTIDE SEQUENCE</scope>
    <source>
        <strain evidence="10">NCAIM Y.01608</strain>
    </source>
</reference>
<dbReference type="GO" id="GO:0071039">
    <property type="term" value="P:nuclear polyadenylation-dependent CUT catabolic process"/>
    <property type="evidence" value="ECO:0007669"/>
    <property type="project" value="TreeGrafter"/>
</dbReference>
<dbReference type="SUPFAM" id="SSF57756">
    <property type="entry name" value="Retrovirus zinc finger-like domains"/>
    <property type="match status" value="2"/>
</dbReference>
<dbReference type="GO" id="GO:0008270">
    <property type="term" value="F:zinc ion binding"/>
    <property type="evidence" value="ECO:0007669"/>
    <property type="project" value="UniProtKB-KW"/>
</dbReference>
<dbReference type="GO" id="GO:0031499">
    <property type="term" value="C:TRAMP complex"/>
    <property type="evidence" value="ECO:0007669"/>
    <property type="project" value="TreeGrafter"/>
</dbReference>
<keyword evidence="2" id="KW-0479">Metal-binding</keyword>
<feature type="compositionally biased region" description="Basic residues" evidence="8">
    <location>
        <begin position="493"/>
        <end position="504"/>
    </location>
</feature>
<evidence type="ECO:0000259" key="9">
    <source>
        <dbReference type="PROSITE" id="PS50158"/>
    </source>
</evidence>
<feature type="region of interest" description="Disordered" evidence="8">
    <location>
        <begin position="101"/>
        <end position="124"/>
    </location>
</feature>
<dbReference type="InterPro" id="IPR036875">
    <property type="entry name" value="Znf_CCHC_sf"/>
</dbReference>
<evidence type="ECO:0000256" key="1">
    <source>
        <dbReference type="ARBA" id="ARBA00004123"/>
    </source>
</evidence>
<dbReference type="AlphaFoldDB" id="A0A9P8SYR8"/>
<comment type="caution">
    <text evidence="10">The sequence shown here is derived from an EMBL/GenBank/DDBJ whole genome shotgun (WGS) entry which is preliminary data.</text>
</comment>
<reference evidence="10" key="1">
    <citation type="journal article" date="2021" name="Open Biol.">
        <title>Shared evolutionary footprints suggest mitochondrial oxidative damage underlies multiple complex I losses in fungi.</title>
        <authorList>
            <person name="Schikora-Tamarit M.A."/>
            <person name="Marcet-Houben M."/>
            <person name="Nosek J."/>
            <person name="Gabaldon T."/>
        </authorList>
    </citation>
    <scope>NUCLEOTIDE SEQUENCE</scope>
    <source>
        <strain evidence="10">NCAIM Y.01608</strain>
    </source>
</reference>
<evidence type="ECO:0000256" key="6">
    <source>
        <dbReference type="ARBA" id="ARBA00023242"/>
    </source>
</evidence>